<dbReference type="CDD" id="cd03089">
    <property type="entry name" value="PMM_PGM"/>
    <property type="match status" value="1"/>
</dbReference>
<dbReference type="PANTHER" id="PTHR43771:SF2">
    <property type="entry name" value="PHOSPHOMANNOMUTASE_PHOSPHOGLUCOMUTASE"/>
    <property type="match status" value="1"/>
</dbReference>
<keyword evidence="4" id="KW-0479">Metal-binding</keyword>
<reference evidence="10 11" key="1">
    <citation type="journal article" date="2015" name="Nature">
        <title>rRNA introns, odd ribosomes, and small enigmatic genomes across a large radiation of phyla.</title>
        <authorList>
            <person name="Brown C.T."/>
            <person name="Hug L.A."/>
            <person name="Thomas B.C."/>
            <person name="Sharon I."/>
            <person name="Castelle C.J."/>
            <person name="Singh A."/>
            <person name="Wilkins M.J."/>
            <person name="Williams K.H."/>
            <person name="Banfield J.F."/>
        </authorList>
    </citation>
    <scope>NUCLEOTIDE SEQUENCE [LARGE SCALE GENOMIC DNA]</scope>
</reference>
<dbReference type="SUPFAM" id="SSF53738">
    <property type="entry name" value="Phosphoglucomutase, first 3 domains"/>
    <property type="match status" value="3"/>
</dbReference>
<dbReference type="SUPFAM" id="SSF55957">
    <property type="entry name" value="Phosphoglucomutase, C-terminal domain"/>
    <property type="match status" value="1"/>
</dbReference>
<evidence type="ECO:0000256" key="4">
    <source>
        <dbReference type="ARBA" id="ARBA00022723"/>
    </source>
</evidence>
<sequence>MRGGRHCCYTELMQLNPYIFRGYDIRGLVGTDLTNEIYYYLGRGYATFLVERKIKLCPVGRDNRANSKSFSKYFIKGLNDGGIDTIDLGLSLSQIVYFSSYHFLTKACAMVTASHNTKEFNGLKLGKGYSETLALHEIQEIKHIIDADRFSVGYGSNRKKNIFPVYLKHIQKYFKLGKKWRIVVDTLNNTSGKFYPKLFCQAGCTVIHQNSWLLSSFPNGTDPTDKKVLDNLAKRVLQEKADLGFAFDADGDRMAVVDELGKIHWMDIITAIFAIDVLENLPGSTIIYNNLCSRAVPETIRKLDGHPLMWKTGHSYIKSKIRETGAMLGGELSGHIFFMDNFFGHDDAAYACLRLLTFLEKHHETMSQTCTSIETHIGSPEIKLGVPDDQKINLVENLIKHDLITLWPEAKITDIDGVRLDTDELMVVIRASQNGPYITIRFEAQNEKLYNDIKVKIITLLSRYPEIDWREGINVYALK</sequence>
<comment type="caution">
    <text evidence="10">The sequence shown here is derived from an EMBL/GenBank/DDBJ whole genome shotgun (WGS) entry which is preliminary data.</text>
</comment>
<comment type="similarity">
    <text evidence="2">Belongs to the phosphohexose mutase family.</text>
</comment>
<dbReference type="InterPro" id="IPR005846">
    <property type="entry name" value="A-D-PHexomutase_a/b/a-III"/>
</dbReference>
<keyword evidence="3" id="KW-0597">Phosphoprotein</keyword>
<dbReference type="Gene3D" id="3.40.120.10">
    <property type="entry name" value="Alpha-D-Glucose-1,6-Bisphosphate, subunit A, domain 3"/>
    <property type="match status" value="3"/>
</dbReference>
<dbReference type="InterPro" id="IPR005844">
    <property type="entry name" value="A-D-PHexomutase_a/b/a-I"/>
</dbReference>
<feature type="domain" description="Alpha-D-phosphohexomutase alpha/beta/alpha" evidence="7">
    <location>
        <begin position="19"/>
        <end position="150"/>
    </location>
</feature>
<dbReference type="GO" id="GO:0005975">
    <property type="term" value="P:carbohydrate metabolic process"/>
    <property type="evidence" value="ECO:0007669"/>
    <property type="project" value="InterPro"/>
</dbReference>
<dbReference type="Proteomes" id="UP000033980">
    <property type="component" value="Unassembled WGS sequence"/>
</dbReference>
<protein>
    <submittedName>
        <fullName evidence="10">Phosphomannomutase</fullName>
    </submittedName>
</protein>
<dbReference type="PANTHER" id="PTHR43771">
    <property type="entry name" value="PHOSPHOMANNOMUTASE"/>
    <property type="match status" value="1"/>
</dbReference>
<dbReference type="InterPro" id="IPR016055">
    <property type="entry name" value="A-D-PHexomutase_a/b/a-I/II/III"/>
</dbReference>
<dbReference type="Pfam" id="PF02880">
    <property type="entry name" value="PGM_PMM_III"/>
    <property type="match status" value="1"/>
</dbReference>
<accession>A0A0G1FC68</accession>
<dbReference type="GO" id="GO:0046872">
    <property type="term" value="F:metal ion binding"/>
    <property type="evidence" value="ECO:0007669"/>
    <property type="project" value="UniProtKB-KW"/>
</dbReference>
<evidence type="ECO:0000259" key="7">
    <source>
        <dbReference type="Pfam" id="PF02878"/>
    </source>
</evidence>
<dbReference type="PRINTS" id="PR00509">
    <property type="entry name" value="PGMPMM"/>
</dbReference>
<organism evidence="10 11">
    <name type="scientific">Candidatus Collierbacteria bacterium GW2011_GWC2_43_12</name>
    <dbReference type="NCBI Taxonomy" id="1618390"/>
    <lineage>
        <taxon>Bacteria</taxon>
        <taxon>Candidatus Collieribacteriota</taxon>
    </lineage>
</organism>
<evidence type="ECO:0000256" key="6">
    <source>
        <dbReference type="ARBA" id="ARBA00023235"/>
    </source>
</evidence>
<dbReference type="AlphaFoldDB" id="A0A0G1FC68"/>
<proteinExistence type="inferred from homology"/>
<dbReference type="InterPro" id="IPR005845">
    <property type="entry name" value="A-D-PHexomutase_a/b/a-II"/>
</dbReference>
<dbReference type="Gene3D" id="3.30.310.50">
    <property type="entry name" value="Alpha-D-phosphohexomutase, C-terminal domain"/>
    <property type="match status" value="1"/>
</dbReference>
<dbReference type="Pfam" id="PF02879">
    <property type="entry name" value="PGM_PMM_II"/>
    <property type="match status" value="1"/>
</dbReference>
<dbReference type="InterPro" id="IPR005841">
    <property type="entry name" value="Alpha-D-phosphohexomutase_SF"/>
</dbReference>
<evidence type="ECO:0000256" key="2">
    <source>
        <dbReference type="ARBA" id="ARBA00010231"/>
    </source>
</evidence>
<keyword evidence="6" id="KW-0413">Isomerase</keyword>
<comment type="cofactor">
    <cofactor evidence="1">
        <name>Mg(2+)</name>
        <dbReference type="ChEBI" id="CHEBI:18420"/>
    </cofactor>
</comment>
<dbReference type="InterPro" id="IPR036900">
    <property type="entry name" value="A-D-PHexomutase_C_sf"/>
</dbReference>
<name>A0A0G1FC68_9BACT</name>
<evidence type="ECO:0000313" key="11">
    <source>
        <dbReference type="Proteomes" id="UP000033980"/>
    </source>
</evidence>
<evidence type="ECO:0000256" key="3">
    <source>
        <dbReference type="ARBA" id="ARBA00022553"/>
    </source>
</evidence>
<evidence type="ECO:0000256" key="1">
    <source>
        <dbReference type="ARBA" id="ARBA00001946"/>
    </source>
</evidence>
<keyword evidence="5" id="KW-0460">Magnesium</keyword>
<evidence type="ECO:0000256" key="5">
    <source>
        <dbReference type="ARBA" id="ARBA00022842"/>
    </source>
</evidence>
<dbReference type="EMBL" id="LCFK01000037">
    <property type="protein sequence ID" value="KKS92706.1"/>
    <property type="molecule type" value="Genomic_DNA"/>
</dbReference>
<dbReference type="GO" id="GO:0016868">
    <property type="term" value="F:intramolecular phosphotransferase activity"/>
    <property type="evidence" value="ECO:0007669"/>
    <property type="project" value="InterPro"/>
</dbReference>
<evidence type="ECO:0000259" key="8">
    <source>
        <dbReference type="Pfam" id="PF02879"/>
    </source>
</evidence>
<dbReference type="Pfam" id="PF02878">
    <property type="entry name" value="PGM_PMM_I"/>
    <property type="match status" value="1"/>
</dbReference>
<evidence type="ECO:0000259" key="9">
    <source>
        <dbReference type="Pfam" id="PF02880"/>
    </source>
</evidence>
<feature type="domain" description="Alpha-D-phosphohexomutase alpha/beta/alpha" evidence="9">
    <location>
        <begin position="267"/>
        <end position="371"/>
    </location>
</feature>
<feature type="domain" description="Alpha-D-phosphohexomutase alpha/beta/alpha" evidence="8">
    <location>
        <begin position="166"/>
        <end position="261"/>
    </location>
</feature>
<evidence type="ECO:0000313" key="10">
    <source>
        <dbReference type="EMBL" id="KKS92706.1"/>
    </source>
</evidence>
<gene>
    <name evidence="10" type="ORF">UV68_C0037G0001</name>
</gene>